<dbReference type="PANTHER" id="PTHR30409:SF1">
    <property type="entry name" value="CARBAMATE KINASE-RELATED"/>
    <property type="match status" value="1"/>
</dbReference>
<organism evidence="7">
    <name type="scientific">Rhodosorus marinus</name>
    <dbReference type="NCBI Taxonomy" id="101924"/>
    <lineage>
        <taxon>Eukaryota</taxon>
        <taxon>Rhodophyta</taxon>
        <taxon>Stylonematophyceae</taxon>
        <taxon>Stylonematales</taxon>
        <taxon>Stylonemataceae</taxon>
        <taxon>Rhodosorus</taxon>
    </lineage>
</organism>
<dbReference type="SUPFAM" id="SSF53633">
    <property type="entry name" value="Carbamate kinase-like"/>
    <property type="match status" value="1"/>
</dbReference>
<sequence length="344" mass="37017">MVAFTTLAGVGGIRRSRARVCSESSEKFPGRTSVYPDKDLVVIALGGNALLRRGEKLSYENQRHNARTAAEAIAKVINAGYRVCVTHGNGPQVGFLALMMPETRLDVLDAQTEGAIGYVVDLELSNTLGSRKQVVTMLTQVIVNEKDPAFENPTKFIGPQYSEEQVEELRGRGYALKKDGGHWRRVVPSPRPVHIVESEAIRVLLENDVTVVCTGGGGIPVVVKDDQRHGVDAVVDKDIASRVLAGQIGAKYLLLLTDADGVYRPDEFAKEGSKPIGKVSADDLLDQLDSFPDGSMRPKVLAAIQFAHMILGGVCGVGRLSDALEILQGTRGTIVEATDAQGFI</sequence>
<dbReference type="PANTHER" id="PTHR30409">
    <property type="entry name" value="CARBAMATE KINASE"/>
    <property type="match status" value="1"/>
</dbReference>
<comment type="similarity">
    <text evidence="1 4">Belongs to the carbamate kinase family.</text>
</comment>
<gene>
    <name evidence="6" type="ORF">RMAR00112_LOCUS14222</name>
    <name evidence="7" type="ORF">RMAR00112_LOCUS14223</name>
    <name evidence="8" type="ORF">RMAR00112_LOCUS14228</name>
</gene>
<dbReference type="GO" id="GO:0008804">
    <property type="term" value="F:carbamate kinase activity"/>
    <property type="evidence" value="ECO:0007669"/>
    <property type="project" value="InterPro"/>
</dbReference>
<feature type="domain" description="Aspartate/glutamate/uridylate kinase" evidence="5">
    <location>
        <begin position="40"/>
        <end position="308"/>
    </location>
</feature>
<keyword evidence="3 4" id="KW-0418">Kinase</keyword>
<evidence type="ECO:0000256" key="3">
    <source>
        <dbReference type="ARBA" id="ARBA00022777"/>
    </source>
</evidence>
<dbReference type="PRINTS" id="PR01469">
    <property type="entry name" value="CARBMTKINASE"/>
</dbReference>
<dbReference type="Gene3D" id="3.40.1160.10">
    <property type="entry name" value="Acetylglutamate kinase-like"/>
    <property type="match status" value="1"/>
</dbReference>
<dbReference type="InterPro" id="IPR003964">
    <property type="entry name" value="Carb_kinase"/>
</dbReference>
<evidence type="ECO:0000313" key="6">
    <source>
        <dbReference type="EMBL" id="CAE0046245.1"/>
    </source>
</evidence>
<keyword evidence="2 4" id="KW-0808">Transferase</keyword>
<reference evidence="7" key="1">
    <citation type="submission" date="2021-01" db="EMBL/GenBank/DDBJ databases">
        <authorList>
            <person name="Corre E."/>
            <person name="Pelletier E."/>
            <person name="Niang G."/>
            <person name="Scheremetjew M."/>
            <person name="Finn R."/>
            <person name="Kale V."/>
            <person name="Holt S."/>
            <person name="Cochrane G."/>
            <person name="Meng A."/>
            <person name="Brown T."/>
            <person name="Cohen L."/>
        </authorList>
    </citation>
    <scope>NUCLEOTIDE SEQUENCE</scope>
    <source>
        <strain evidence="7">CCMP 769</strain>
    </source>
</reference>
<dbReference type="EMBL" id="HBHW01018537">
    <property type="protein sequence ID" value="CAE0046251.1"/>
    <property type="molecule type" value="Transcribed_RNA"/>
</dbReference>
<evidence type="ECO:0000259" key="5">
    <source>
        <dbReference type="Pfam" id="PF00696"/>
    </source>
</evidence>
<dbReference type="InterPro" id="IPR001048">
    <property type="entry name" value="Asp/Glu/Uridylate_kinase"/>
</dbReference>
<evidence type="ECO:0000256" key="2">
    <source>
        <dbReference type="ARBA" id="ARBA00022679"/>
    </source>
</evidence>
<dbReference type="AlphaFoldDB" id="A0A7S2ZNV1"/>
<dbReference type="GO" id="GO:0005829">
    <property type="term" value="C:cytosol"/>
    <property type="evidence" value="ECO:0007669"/>
    <property type="project" value="TreeGrafter"/>
</dbReference>
<dbReference type="Pfam" id="PF00696">
    <property type="entry name" value="AA_kinase"/>
    <property type="match status" value="1"/>
</dbReference>
<dbReference type="GO" id="GO:0019546">
    <property type="term" value="P:L-arginine deiminase pathway"/>
    <property type="evidence" value="ECO:0007669"/>
    <property type="project" value="TreeGrafter"/>
</dbReference>
<protein>
    <recommendedName>
        <fullName evidence="4">Carbamate kinase</fullName>
    </recommendedName>
</protein>
<name>A0A7S2ZNV1_9RHOD</name>
<proteinExistence type="inferred from homology"/>
<dbReference type="EMBL" id="HBHW01018531">
    <property type="protein sequence ID" value="CAE0046245.1"/>
    <property type="molecule type" value="Transcribed_RNA"/>
</dbReference>
<evidence type="ECO:0000256" key="4">
    <source>
        <dbReference type="PIRNR" id="PIRNR000723"/>
    </source>
</evidence>
<dbReference type="InterPro" id="IPR036393">
    <property type="entry name" value="AceGlu_kinase-like_sf"/>
</dbReference>
<evidence type="ECO:0000313" key="8">
    <source>
        <dbReference type="EMBL" id="CAE0046251.1"/>
    </source>
</evidence>
<dbReference type="CDD" id="cd04235">
    <property type="entry name" value="AAK_CK"/>
    <property type="match status" value="1"/>
</dbReference>
<evidence type="ECO:0000256" key="1">
    <source>
        <dbReference type="ARBA" id="ARBA00011066"/>
    </source>
</evidence>
<dbReference type="PIRSF" id="PIRSF000723">
    <property type="entry name" value="Carbamate_kin"/>
    <property type="match status" value="1"/>
</dbReference>
<accession>A0A7S2ZNV1</accession>
<evidence type="ECO:0000313" key="7">
    <source>
        <dbReference type="EMBL" id="CAE0046246.1"/>
    </source>
</evidence>
<dbReference type="EMBL" id="HBHW01018532">
    <property type="protein sequence ID" value="CAE0046246.1"/>
    <property type="molecule type" value="Transcribed_RNA"/>
</dbReference>